<evidence type="ECO:0000256" key="1">
    <source>
        <dbReference type="ARBA" id="ARBA00004123"/>
    </source>
</evidence>
<dbReference type="CDD" id="cd21579">
    <property type="entry name" value="KLF5_N"/>
    <property type="match status" value="1"/>
</dbReference>
<comment type="subcellular location">
    <subcellularLocation>
        <location evidence="1">Nucleus</location>
    </subcellularLocation>
</comment>
<dbReference type="FunFam" id="3.30.160.60:FF:000021">
    <property type="entry name" value="Basic krueppel-like factor 3"/>
    <property type="match status" value="1"/>
</dbReference>
<dbReference type="FunFam" id="3.30.160.60:FF:000018">
    <property type="entry name" value="Krueppel-like factor 15"/>
    <property type="match status" value="1"/>
</dbReference>
<organism evidence="11 12">
    <name type="scientific">Silurus asotus</name>
    <name type="common">Amur catfish</name>
    <name type="synonym">Parasilurus asotus</name>
    <dbReference type="NCBI Taxonomy" id="30991"/>
    <lineage>
        <taxon>Eukaryota</taxon>
        <taxon>Metazoa</taxon>
        <taxon>Chordata</taxon>
        <taxon>Craniata</taxon>
        <taxon>Vertebrata</taxon>
        <taxon>Euteleostomi</taxon>
        <taxon>Actinopterygii</taxon>
        <taxon>Neopterygii</taxon>
        <taxon>Teleostei</taxon>
        <taxon>Ostariophysi</taxon>
        <taxon>Siluriformes</taxon>
        <taxon>Siluridae</taxon>
        <taxon>Silurus</taxon>
    </lineage>
</organism>
<feature type="compositionally biased region" description="Basic and acidic residues" evidence="9">
    <location>
        <begin position="490"/>
        <end position="505"/>
    </location>
</feature>
<protein>
    <submittedName>
        <fullName evidence="11">Progesterone-induced-blocking factor 1 isoform X1</fullName>
    </submittedName>
</protein>
<gene>
    <name evidence="11" type="ORF">C0J50_14518</name>
</gene>
<dbReference type="InterPro" id="IPR026205">
    <property type="entry name" value="PIBF1"/>
</dbReference>
<evidence type="ECO:0000256" key="9">
    <source>
        <dbReference type="SAM" id="MobiDB-lite"/>
    </source>
</evidence>
<feature type="region of interest" description="Disordered" evidence="9">
    <location>
        <begin position="576"/>
        <end position="600"/>
    </location>
</feature>
<sequence length="885" mass="102023">SYEDERRARSELEIRCQRLALELADTKQLIQEGDYKRQNYDKVKRERDDYETEVRELRKKQEVMDLTQTAMTKERNDLSKEVATLQQSVTLLQKDKDYLNKQNMELSVRCAHEEDRLERLQVQLEDCKKAREEVYDKYVSSRDHYKTEYENKLRDELEHIRLKTSQEIESLQRTSKELYERENRLLRGCRPVVPLIFTVCITWINNSKLKVVCFLHRFRELQLNTDRRTSELQNQMKLKAFECERAQIVQDETARNLSLCQIECEKQQKKLEAGVLTKEFYTLQSTSEKRITELQSQNAEQQVRLETYEKLEKELDDITMQAAEMENEDEAERVLFSYGYGANVPTTAKRRLKQSVHLARRVLQLEKQNTQLRRDLERSSAHTGQLGEELQAANQLLQQAPQPQSYLIETVRQRDAQIQSLKDRLSQLEEEVSALKKERASLLQVKNNMAADLERLLSHREELSAMKQVLVSMRSRQNREPEEELSGRPVEQRPREPRSRTEDGHQLQLRPKPTVFAKLEMDKYLTPQLHDSPAVKKHCQDSSSVEFFCDDQCAPYSINMNVYLPDIAYLRGGLSRQPRPSVPSQVKSKPVSSTFSSAPDCSGPPALPDFTTIFNSSSAHCGNMDTGDASNGVFIKQEMPSFELHQDGHLFQLLNSELDVPIQAVSDSHTHAMSSEVPPFHDMHLAATQTVNKPYCAMATPSYPLASSAHFGHGHTPVKVSYLPPSPPTSEPGSPDRQKELLHNLTPPPSYAATIASKMASHMPTHQAPSSMRAPATSSAGVMPVRYNRRTNPDLEKRRIHHCDFPGCKKVYTKSSHLKAHLRTHTGEKPYRCTWEGCDWRFARSDELTRHFRKHTGAKPFQCAVCSRSFSRSDHLALHMKRHQN</sequence>
<evidence type="ECO:0000256" key="5">
    <source>
        <dbReference type="ARBA" id="ARBA00022833"/>
    </source>
</evidence>
<dbReference type="Proteomes" id="UP001205998">
    <property type="component" value="Unassembled WGS sequence"/>
</dbReference>
<evidence type="ECO:0000256" key="6">
    <source>
        <dbReference type="ARBA" id="ARBA00023242"/>
    </source>
</evidence>
<feature type="coiled-coil region" evidence="8">
    <location>
        <begin position="291"/>
        <end position="328"/>
    </location>
</feature>
<reference evidence="11" key="1">
    <citation type="submission" date="2018-07" db="EMBL/GenBank/DDBJ databases">
        <title>Comparative genomics of catfishes provides insights into carnivory and benthic adaptation.</title>
        <authorList>
            <person name="Zhang Y."/>
            <person name="Wang D."/>
            <person name="Peng Z."/>
            <person name="Zheng S."/>
            <person name="Shao F."/>
            <person name="Tao W."/>
        </authorList>
    </citation>
    <scope>NUCLEOTIDE SEQUENCE</scope>
    <source>
        <strain evidence="11">Chongqing</strain>
    </source>
</reference>
<dbReference type="SMART" id="SM00355">
    <property type="entry name" value="ZnF_C2H2"/>
    <property type="match status" value="3"/>
</dbReference>
<feature type="domain" description="C2H2-type" evidence="10">
    <location>
        <begin position="801"/>
        <end position="830"/>
    </location>
</feature>
<dbReference type="GO" id="GO:0005815">
    <property type="term" value="C:microtubule organizing center"/>
    <property type="evidence" value="ECO:0007669"/>
    <property type="project" value="TreeGrafter"/>
</dbReference>
<dbReference type="PROSITE" id="PS00028">
    <property type="entry name" value="ZINC_FINGER_C2H2_1"/>
    <property type="match status" value="3"/>
</dbReference>
<dbReference type="EMBL" id="MU551540">
    <property type="protein sequence ID" value="KAI5625964.1"/>
    <property type="molecule type" value="Genomic_DNA"/>
</dbReference>
<evidence type="ECO:0000256" key="2">
    <source>
        <dbReference type="ARBA" id="ARBA00022723"/>
    </source>
</evidence>
<feature type="non-terminal residue" evidence="11">
    <location>
        <position position="1"/>
    </location>
</feature>
<feature type="non-terminal residue" evidence="11">
    <location>
        <position position="885"/>
    </location>
</feature>
<dbReference type="SUPFAM" id="SSF57667">
    <property type="entry name" value="beta-beta-alpha zinc fingers"/>
    <property type="match status" value="2"/>
</dbReference>
<proteinExistence type="predicted"/>
<dbReference type="InterPro" id="IPR013087">
    <property type="entry name" value="Znf_C2H2_type"/>
</dbReference>
<dbReference type="GO" id="GO:0005634">
    <property type="term" value="C:nucleus"/>
    <property type="evidence" value="ECO:0007669"/>
    <property type="project" value="UniProtKB-SubCell"/>
</dbReference>
<evidence type="ECO:0000313" key="12">
    <source>
        <dbReference type="Proteomes" id="UP001205998"/>
    </source>
</evidence>
<dbReference type="FunFam" id="3.30.160.60:FF:000624">
    <property type="entry name" value="zinc finger protein 697"/>
    <property type="match status" value="1"/>
</dbReference>
<evidence type="ECO:0000256" key="3">
    <source>
        <dbReference type="ARBA" id="ARBA00022737"/>
    </source>
</evidence>
<keyword evidence="8" id="KW-0175">Coiled coil</keyword>
<dbReference type="GO" id="GO:0060271">
    <property type="term" value="P:cilium assembly"/>
    <property type="evidence" value="ECO:0007669"/>
    <property type="project" value="TreeGrafter"/>
</dbReference>
<evidence type="ECO:0000313" key="11">
    <source>
        <dbReference type="EMBL" id="KAI5625964.1"/>
    </source>
</evidence>
<feature type="region of interest" description="Disordered" evidence="9">
    <location>
        <begin position="718"/>
        <end position="747"/>
    </location>
</feature>
<dbReference type="Gene3D" id="3.30.160.60">
    <property type="entry name" value="Classic Zinc Finger"/>
    <property type="match status" value="3"/>
</dbReference>
<feature type="coiled-coil region" evidence="8">
    <location>
        <begin position="411"/>
        <end position="445"/>
    </location>
</feature>
<dbReference type="PROSITE" id="PS50157">
    <property type="entry name" value="ZINC_FINGER_C2H2_2"/>
    <property type="match status" value="3"/>
</dbReference>
<keyword evidence="12" id="KW-1185">Reference proteome</keyword>
<dbReference type="InterPro" id="IPR036236">
    <property type="entry name" value="Znf_C2H2_sf"/>
</dbReference>
<keyword evidence="4 7" id="KW-0863">Zinc-finger</keyword>
<evidence type="ECO:0000259" key="10">
    <source>
        <dbReference type="PROSITE" id="PS50157"/>
    </source>
</evidence>
<dbReference type="AlphaFoldDB" id="A0AAD5FRY5"/>
<evidence type="ECO:0000256" key="8">
    <source>
        <dbReference type="SAM" id="Coils"/>
    </source>
</evidence>
<dbReference type="GO" id="GO:0008270">
    <property type="term" value="F:zinc ion binding"/>
    <property type="evidence" value="ECO:0007669"/>
    <property type="project" value="UniProtKB-KW"/>
</dbReference>
<keyword evidence="6" id="KW-0539">Nucleus</keyword>
<dbReference type="PANTHER" id="PTHR18950:SF0">
    <property type="entry name" value="PROGESTERONE IMMUNOMODULATORY BINDING FACTOR 1"/>
    <property type="match status" value="1"/>
</dbReference>
<dbReference type="Pfam" id="PF00096">
    <property type="entry name" value="zf-C2H2"/>
    <property type="match status" value="3"/>
</dbReference>
<evidence type="ECO:0000256" key="4">
    <source>
        <dbReference type="ARBA" id="ARBA00022771"/>
    </source>
</evidence>
<feature type="domain" description="C2H2-type" evidence="10">
    <location>
        <begin position="861"/>
        <end position="885"/>
    </location>
</feature>
<dbReference type="PANTHER" id="PTHR18950">
    <property type="entry name" value="PROGESTERONE-INDUCED BLOCKING FACTOR 1"/>
    <property type="match status" value="1"/>
</dbReference>
<feature type="region of interest" description="Disordered" evidence="9">
    <location>
        <begin position="473"/>
        <end position="510"/>
    </location>
</feature>
<comment type="caution">
    <text evidence="11">The sequence shown here is derived from an EMBL/GenBank/DDBJ whole genome shotgun (WGS) entry which is preliminary data.</text>
</comment>
<evidence type="ECO:0000256" key="7">
    <source>
        <dbReference type="PROSITE-ProRule" id="PRU00042"/>
    </source>
</evidence>
<accession>A0AAD5FRY5</accession>
<keyword evidence="2" id="KW-0479">Metal-binding</keyword>
<keyword evidence="5" id="KW-0862">Zinc</keyword>
<feature type="domain" description="C2H2-type" evidence="10">
    <location>
        <begin position="831"/>
        <end position="860"/>
    </location>
</feature>
<keyword evidence="3" id="KW-0677">Repeat</keyword>
<name>A0AAD5FRY5_SILAS</name>
<feature type="coiled-coil region" evidence="8">
    <location>
        <begin position="2"/>
        <end position="174"/>
    </location>
</feature>
<feature type="compositionally biased region" description="Low complexity" evidence="9">
    <location>
        <begin position="577"/>
        <end position="593"/>
    </location>
</feature>